<dbReference type="PIRSF" id="PIRSF035652">
    <property type="entry name" value="CHP02436"/>
    <property type="match status" value="1"/>
</dbReference>
<dbReference type="AlphaFoldDB" id="A0A2H0VA46"/>
<dbReference type="PANTHER" id="PTHR38471">
    <property type="entry name" value="FOUR HELIX BUNDLE PROTEIN"/>
    <property type="match status" value="1"/>
</dbReference>
<dbReference type="Gene3D" id="1.20.1440.60">
    <property type="entry name" value="23S rRNA-intervening sequence"/>
    <property type="match status" value="1"/>
</dbReference>
<dbReference type="InterPro" id="IPR012657">
    <property type="entry name" value="23S_rRNA-intervening_sequence"/>
</dbReference>
<sequence length="118" mass="13238">MDKAELKRRTKYFALRAIKLVQALPKNPVGFVIGKQLLRSATSVAANYRAACRARSKIEFVAKLGIVVEEADESAFWLELIIESNLMKPRLVEPLLKEANEITAIMFSTRNTASKNKS</sequence>
<reference evidence="2" key="1">
    <citation type="submission" date="2017-09" db="EMBL/GenBank/DDBJ databases">
        <title>Depth-based differentiation of microbial function through sediment-hosted aquifers and enrichment of novel symbionts in the deep terrestrial subsurface.</title>
        <authorList>
            <person name="Probst A.J."/>
            <person name="Ladd B."/>
            <person name="Jarett J.K."/>
            <person name="Geller-Mcgrath D.E."/>
            <person name="Sieber C.M.K."/>
            <person name="Emerson J.B."/>
            <person name="Anantharaman K."/>
            <person name="Thomas B.C."/>
            <person name="Malmstrom R."/>
            <person name="Stieglmeier M."/>
            <person name="Klingl A."/>
            <person name="Woyke T."/>
            <person name="Ryan C.M."/>
            <person name="Banfield J.F."/>
        </authorList>
    </citation>
    <scope>NUCLEOTIDE SEQUENCE [LARGE SCALE GENOMIC DNA]</scope>
</reference>
<protein>
    <submittedName>
        <fullName evidence="1">Four helix bundle protein</fullName>
    </submittedName>
</protein>
<evidence type="ECO:0000313" key="1">
    <source>
        <dbReference type="EMBL" id="PIR95976.1"/>
    </source>
</evidence>
<dbReference type="InterPro" id="IPR036583">
    <property type="entry name" value="23S_rRNA_IVS_sf"/>
</dbReference>
<proteinExistence type="predicted"/>
<dbReference type="Pfam" id="PF05635">
    <property type="entry name" value="23S_rRNA_IVP"/>
    <property type="match status" value="1"/>
</dbReference>
<evidence type="ECO:0000313" key="2">
    <source>
        <dbReference type="Proteomes" id="UP000230922"/>
    </source>
</evidence>
<dbReference type="EMBL" id="PFAK01000058">
    <property type="protein sequence ID" value="PIR95976.1"/>
    <property type="molecule type" value="Genomic_DNA"/>
</dbReference>
<dbReference type="Proteomes" id="UP000230922">
    <property type="component" value="Unassembled WGS sequence"/>
</dbReference>
<dbReference type="SUPFAM" id="SSF158446">
    <property type="entry name" value="IVS-encoded protein-like"/>
    <property type="match status" value="1"/>
</dbReference>
<accession>A0A2H0VA46</accession>
<dbReference type="NCBIfam" id="TIGR02436">
    <property type="entry name" value="four helix bundle protein"/>
    <property type="match status" value="1"/>
</dbReference>
<name>A0A2H0VA46_9BACT</name>
<comment type="caution">
    <text evidence="1">The sequence shown here is derived from an EMBL/GenBank/DDBJ whole genome shotgun (WGS) entry which is preliminary data.</text>
</comment>
<organism evidence="1 2">
    <name type="scientific">Candidatus Doudnabacteria bacterium CG10_big_fil_rev_8_21_14_0_10_42_18</name>
    <dbReference type="NCBI Taxonomy" id="1974552"/>
    <lineage>
        <taxon>Bacteria</taxon>
        <taxon>Candidatus Doudnaibacteriota</taxon>
    </lineage>
</organism>
<gene>
    <name evidence="1" type="ORF">COT92_03395</name>
</gene>
<dbReference type="PANTHER" id="PTHR38471:SF2">
    <property type="entry name" value="FOUR HELIX BUNDLE PROTEIN"/>
    <property type="match status" value="1"/>
</dbReference>